<feature type="domain" description="C2H2-type" evidence="3">
    <location>
        <begin position="164"/>
        <end position="194"/>
    </location>
</feature>
<keyword evidence="1" id="KW-0862">Zinc</keyword>
<evidence type="ECO:0000256" key="2">
    <source>
        <dbReference type="SAM" id="MobiDB-lite"/>
    </source>
</evidence>
<protein>
    <recommendedName>
        <fullName evidence="3">C2H2-type domain-containing protein</fullName>
    </recommendedName>
</protein>
<dbReference type="PROSITE" id="PS50157">
    <property type="entry name" value="ZINC_FINGER_C2H2_2"/>
    <property type="match status" value="1"/>
</dbReference>
<dbReference type="EMBL" id="MU003709">
    <property type="protein sequence ID" value="KAF2805584.1"/>
    <property type="molecule type" value="Genomic_DNA"/>
</dbReference>
<keyword evidence="1" id="KW-0863">Zinc-finger</keyword>
<dbReference type="InterPro" id="IPR013087">
    <property type="entry name" value="Znf_C2H2_type"/>
</dbReference>
<name>A0A6A6YC36_9PEZI</name>
<proteinExistence type="predicted"/>
<feature type="compositionally biased region" description="Basic and acidic residues" evidence="2">
    <location>
        <begin position="312"/>
        <end position="321"/>
    </location>
</feature>
<dbReference type="AlphaFoldDB" id="A0A6A6YC36"/>
<organism evidence="4">
    <name type="scientific">Mytilinidion resinicola</name>
    <dbReference type="NCBI Taxonomy" id="574789"/>
    <lineage>
        <taxon>Eukaryota</taxon>
        <taxon>Fungi</taxon>
        <taxon>Dikarya</taxon>
        <taxon>Ascomycota</taxon>
        <taxon>Pezizomycotina</taxon>
        <taxon>Dothideomycetes</taxon>
        <taxon>Pleosporomycetidae</taxon>
        <taxon>Mytilinidiales</taxon>
        <taxon>Mytilinidiaceae</taxon>
        <taxon>Mytilinidion</taxon>
    </lineage>
</organism>
<keyword evidence="1" id="KW-0479">Metal-binding</keyword>
<evidence type="ECO:0000313" key="5">
    <source>
        <dbReference type="Proteomes" id="UP000504636"/>
    </source>
</evidence>
<dbReference type="InterPro" id="IPR051061">
    <property type="entry name" value="Zinc_finger_trans_reg"/>
</dbReference>
<accession>A0A6A6YC36</accession>
<reference evidence="6" key="2">
    <citation type="submission" date="2020-04" db="EMBL/GenBank/DDBJ databases">
        <authorList>
            <consortium name="NCBI Genome Project"/>
        </authorList>
    </citation>
    <scope>NUCLEOTIDE SEQUENCE</scope>
    <source>
        <strain evidence="6">CBS 304.34</strain>
    </source>
</reference>
<dbReference type="InterPro" id="IPR059095">
    <property type="entry name" value="Znf_C2H2_17_2nd"/>
</dbReference>
<evidence type="ECO:0000313" key="4">
    <source>
        <dbReference type="EMBL" id="KAF2805584.1"/>
    </source>
</evidence>
<sequence length="321" mass="37169">MDHIPRELSPYNAPHTPNNASIPISLSGEQSPVLYHSRRPSNAQLHSSYSQQTDSEEGSQTPDVVESTGLPRRGHAFKRTEEPPRNAANKIICCHKECINLSLTFDRKCEWSKHMDKHDRPYKCTIAGCEKLQGYTYSGGLLRHEREVHKMYGGVKKSLFCPFPDCKRSSGQGFTRKENLAEHIRRVHHTTDEEREVSLQDLVAIQTATGSFPLERENRECILNKMDPRHRCRYEKFCQAIRSPSDLQKEALDTLLVIRFIYVTFPEEKQLWELMVQKAERWVKSQLPESVISWELEGLHDVQPEEPDDEDNAKMEWVKDV</sequence>
<dbReference type="GO" id="GO:0006357">
    <property type="term" value="P:regulation of transcription by RNA polymerase II"/>
    <property type="evidence" value="ECO:0007669"/>
    <property type="project" value="TreeGrafter"/>
</dbReference>
<reference evidence="6" key="3">
    <citation type="submission" date="2025-04" db="UniProtKB">
        <authorList>
            <consortium name="RefSeq"/>
        </authorList>
    </citation>
    <scope>IDENTIFICATION</scope>
    <source>
        <strain evidence="6">CBS 304.34</strain>
    </source>
</reference>
<dbReference type="GO" id="GO:0005634">
    <property type="term" value="C:nucleus"/>
    <property type="evidence" value="ECO:0007669"/>
    <property type="project" value="TreeGrafter"/>
</dbReference>
<feature type="region of interest" description="Disordered" evidence="2">
    <location>
        <begin position="1"/>
        <end position="82"/>
    </location>
</feature>
<dbReference type="Proteomes" id="UP000504636">
    <property type="component" value="Unplaced"/>
</dbReference>
<dbReference type="InterPro" id="IPR059009">
    <property type="entry name" value="Znf_C2H2_17_1st"/>
</dbReference>
<dbReference type="PANTHER" id="PTHR46179">
    <property type="entry name" value="ZINC FINGER PROTEIN"/>
    <property type="match status" value="1"/>
</dbReference>
<dbReference type="SMART" id="SM00355">
    <property type="entry name" value="ZnF_C2H2"/>
    <property type="match status" value="3"/>
</dbReference>
<dbReference type="Pfam" id="PF26177">
    <property type="entry name" value="zf_C2H2_17_1st"/>
    <property type="match status" value="1"/>
</dbReference>
<evidence type="ECO:0000313" key="6">
    <source>
        <dbReference type="RefSeq" id="XP_033572548.1"/>
    </source>
</evidence>
<dbReference type="GO" id="GO:0008270">
    <property type="term" value="F:zinc ion binding"/>
    <property type="evidence" value="ECO:0007669"/>
    <property type="project" value="UniProtKB-KW"/>
</dbReference>
<dbReference type="GeneID" id="54459050"/>
<reference evidence="4 6" key="1">
    <citation type="journal article" date="2020" name="Stud. Mycol.">
        <title>101 Dothideomycetes genomes: a test case for predicting lifestyles and emergence of pathogens.</title>
        <authorList>
            <person name="Haridas S."/>
            <person name="Albert R."/>
            <person name="Binder M."/>
            <person name="Bloem J."/>
            <person name="Labutti K."/>
            <person name="Salamov A."/>
            <person name="Andreopoulos B."/>
            <person name="Baker S."/>
            <person name="Barry K."/>
            <person name="Bills G."/>
            <person name="Bluhm B."/>
            <person name="Cannon C."/>
            <person name="Castanera R."/>
            <person name="Culley D."/>
            <person name="Daum C."/>
            <person name="Ezra D."/>
            <person name="Gonzalez J."/>
            <person name="Henrissat B."/>
            <person name="Kuo A."/>
            <person name="Liang C."/>
            <person name="Lipzen A."/>
            <person name="Lutzoni F."/>
            <person name="Magnuson J."/>
            <person name="Mondo S."/>
            <person name="Nolan M."/>
            <person name="Ohm R."/>
            <person name="Pangilinan J."/>
            <person name="Park H.-J."/>
            <person name="Ramirez L."/>
            <person name="Alfaro M."/>
            <person name="Sun H."/>
            <person name="Tritt A."/>
            <person name="Yoshinaga Y."/>
            <person name="Zwiers L.-H."/>
            <person name="Turgeon B."/>
            <person name="Goodwin S."/>
            <person name="Spatafora J."/>
            <person name="Crous P."/>
            <person name="Grigoriev I."/>
        </authorList>
    </citation>
    <scope>NUCLEOTIDE SEQUENCE</scope>
    <source>
        <strain evidence="4 6">CBS 304.34</strain>
    </source>
</reference>
<dbReference type="PANTHER" id="PTHR46179:SF24">
    <property type="entry name" value="C2H2-TYPE DOMAIN-CONTAINING PROTEIN"/>
    <property type="match status" value="1"/>
</dbReference>
<feature type="compositionally biased region" description="Polar residues" evidence="2">
    <location>
        <begin position="15"/>
        <end position="30"/>
    </location>
</feature>
<dbReference type="Gene3D" id="3.30.160.60">
    <property type="entry name" value="Classic Zinc Finger"/>
    <property type="match status" value="2"/>
</dbReference>
<evidence type="ECO:0000256" key="1">
    <source>
        <dbReference type="PROSITE-ProRule" id="PRU00042"/>
    </source>
</evidence>
<feature type="region of interest" description="Disordered" evidence="2">
    <location>
        <begin position="302"/>
        <end position="321"/>
    </location>
</feature>
<evidence type="ECO:0000259" key="3">
    <source>
        <dbReference type="PROSITE" id="PS50157"/>
    </source>
</evidence>
<keyword evidence="5" id="KW-1185">Reference proteome</keyword>
<dbReference type="Pfam" id="PF26176">
    <property type="entry name" value="zf_C2H2_17_2"/>
    <property type="match status" value="1"/>
</dbReference>
<dbReference type="OrthoDB" id="5305647at2759"/>
<gene>
    <name evidence="4 6" type="ORF">BDZ99DRAFT_450218</name>
</gene>
<dbReference type="RefSeq" id="XP_033572548.1">
    <property type="nucleotide sequence ID" value="XM_033718157.1"/>
</dbReference>
<feature type="compositionally biased region" description="Polar residues" evidence="2">
    <location>
        <begin position="40"/>
        <end position="62"/>
    </location>
</feature>